<feature type="transmembrane region" description="Helical" evidence="6">
    <location>
        <begin position="174"/>
        <end position="191"/>
    </location>
</feature>
<evidence type="ECO:0000256" key="6">
    <source>
        <dbReference type="SAM" id="Phobius"/>
    </source>
</evidence>
<dbReference type="PANTHER" id="PTHR10582">
    <property type="entry name" value="TRANSIENT RECEPTOR POTENTIAL ION CHANNEL PROTEIN"/>
    <property type="match status" value="1"/>
</dbReference>
<keyword evidence="2 6" id="KW-0812">Transmembrane</keyword>
<keyword evidence="4 6" id="KW-1133">Transmembrane helix</keyword>
<organism evidence="8 9">
    <name type="scientific">Rhizophagus irregularis</name>
    <dbReference type="NCBI Taxonomy" id="588596"/>
    <lineage>
        <taxon>Eukaryota</taxon>
        <taxon>Fungi</taxon>
        <taxon>Fungi incertae sedis</taxon>
        <taxon>Mucoromycota</taxon>
        <taxon>Glomeromycotina</taxon>
        <taxon>Glomeromycetes</taxon>
        <taxon>Glomerales</taxon>
        <taxon>Glomeraceae</taxon>
        <taxon>Rhizophagus</taxon>
    </lineage>
</organism>
<dbReference type="EMBL" id="LLXJ01001458">
    <property type="protein sequence ID" value="PKC02085.1"/>
    <property type="molecule type" value="Genomic_DNA"/>
</dbReference>
<evidence type="ECO:0000256" key="1">
    <source>
        <dbReference type="ARBA" id="ARBA00004141"/>
    </source>
</evidence>
<evidence type="ECO:0000259" key="7">
    <source>
        <dbReference type="Pfam" id="PF00520"/>
    </source>
</evidence>
<dbReference type="VEuPathDB" id="FungiDB:RhiirA1_458411"/>
<name>A0A2N0P5H8_9GLOM</name>
<dbReference type="VEuPathDB" id="FungiDB:RhiirFUN_021462"/>
<evidence type="ECO:0000256" key="5">
    <source>
        <dbReference type="ARBA" id="ARBA00023136"/>
    </source>
</evidence>
<evidence type="ECO:0000256" key="2">
    <source>
        <dbReference type="ARBA" id="ARBA00022692"/>
    </source>
</evidence>
<dbReference type="GO" id="GO:0005216">
    <property type="term" value="F:monoatomic ion channel activity"/>
    <property type="evidence" value="ECO:0007669"/>
    <property type="project" value="InterPro"/>
</dbReference>
<feature type="domain" description="Ion transport" evidence="7">
    <location>
        <begin position="971"/>
        <end position="1191"/>
    </location>
</feature>
<keyword evidence="5 6" id="KW-0472">Membrane</keyword>
<proteinExistence type="predicted"/>
<dbReference type="PANTHER" id="PTHR10582:SF2">
    <property type="entry name" value="INACTIVE"/>
    <property type="match status" value="1"/>
</dbReference>
<evidence type="ECO:0000313" key="9">
    <source>
        <dbReference type="Proteomes" id="UP000232722"/>
    </source>
</evidence>
<keyword evidence="3" id="KW-0677">Repeat</keyword>
<dbReference type="GO" id="GO:0005886">
    <property type="term" value="C:plasma membrane"/>
    <property type="evidence" value="ECO:0007669"/>
    <property type="project" value="TreeGrafter"/>
</dbReference>
<comment type="caution">
    <text evidence="8">The sequence shown here is derived from an EMBL/GenBank/DDBJ whole genome shotgun (WGS) entry which is preliminary data.</text>
</comment>
<evidence type="ECO:0000256" key="3">
    <source>
        <dbReference type="ARBA" id="ARBA00022737"/>
    </source>
</evidence>
<dbReference type="SUPFAM" id="SSF82171">
    <property type="entry name" value="DPP6 N-terminal domain-like"/>
    <property type="match status" value="1"/>
</dbReference>
<comment type="subcellular location">
    <subcellularLocation>
        <location evidence="1">Membrane</location>
        <topology evidence="1">Multi-pass membrane protein</topology>
    </subcellularLocation>
</comment>
<reference evidence="8 9" key="1">
    <citation type="submission" date="2016-04" db="EMBL/GenBank/DDBJ databases">
        <title>Genome analyses suggest a sexual origin of heterokaryosis in a supposedly ancient asexual fungus.</title>
        <authorList>
            <person name="Ropars J."/>
            <person name="Sedzielewska K."/>
            <person name="Noel J."/>
            <person name="Charron P."/>
            <person name="Farinelli L."/>
            <person name="Marton T."/>
            <person name="Kruger M."/>
            <person name="Pelin A."/>
            <person name="Brachmann A."/>
            <person name="Corradi N."/>
        </authorList>
    </citation>
    <scope>NUCLEOTIDE SEQUENCE [LARGE SCALE GENOMIC DNA]</scope>
    <source>
        <strain evidence="8 9">A5</strain>
    </source>
</reference>
<accession>A0A2N0P5H8</accession>
<feature type="transmembrane region" description="Helical" evidence="6">
    <location>
        <begin position="918"/>
        <end position="939"/>
    </location>
</feature>
<dbReference type="InterPro" id="IPR024862">
    <property type="entry name" value="TRPV"/>
</dbReference>
<dbReference type="GO" id="GO:0098703">
    <property type="term" value="P:calcium ion import across plasma membrane"/>
    <property type="evidence" value="ECO:0007669"/>
    <property type="project" value="TreeGrafter"/>
</dbReference>
<feature type="transmembrane region" description="Helical" evidence="6">
    <location>
        <begin position="1074"/>
        <end position="1096"/>
    </location>
</feature>
<feature type="transmembrane region" description="Helical" evidence="6">
    <location>
        <begin position="142"/>
        <end position="162"/>
    </location>
</feature>
<sequence length="1296" mass="151778">MDEIEIETDKYMYEKEYVDDLENGNRTYGENITCVAISPDGSIVATFNPYGSYISITKLTTDDKAKIPFDINKFKKPSKILGWTLAVSDIINTKYDTCLVAISCVTDKDINPKEIEEGGLRKLYKLFQIFIKKQLSFWDSQLFLILLFILYYAIATFIVTFIPNFKSSYDKSNLFFYLFFIIIPICILFYYEYVRTRKILVTDTKQFRLSCTSGEGIIKLFKFSFNNANDDHDGNDNSMYHHVGGYGGVLTFLKHSKNSLKNCATLICMNCVKIQKINIKLNRNISTSKEGTYLLPENLFNKLESLGDSRRNWQYLLKSRFQEYLMVYTSNYQKINIEIYDVNNLQLVNVFHKHREEDRLIQNDNDPGVFAMSTDSRLFAYSYRDNIIAIYLMENGLEVVSKKFENIYKITFLEFIENDKKLFIIEEDKENNVKFHIWIISGCLNDYFSISKEDISLSDSNIPTPSRYDENYNILIKANGKVVFHNKENEDQFKVVHEIITKRTTFGEDDTVADEHEYKSYDLEPWNNSTKNVRGRFLNNDKRFFLIIGQNSIQLWKSKSINFVDVNNFKNFENSNLVYILISDKIKPETKTKFLIENDMNTVIIHACKSLVYLYNHKHVRSIEKHQKFVNGAMNIIKDFINRYPDNWKLMEVQHPLMAYLIYSRSFSLIKYILFGVNGQTTEKLHKPQNNYASYPYYNESELCDDLELKDICLNLKSANDLSLALKFCQDQDAVMLAYLLEYYSENSMTHIGWMINVTKILPELSELSNHDYYGNYMDLILYKPCFGEMKYNFPIKKFRALSVCQDTLEVYVPLTNLLSTNSSDLFLYYKMREDISPDTYYMVPLPNFTTYDAKIEGKSRKGIIHFLRKTLFPPGYKNLGDDNISPFLQIKKNEKVFFSIPAIEAAINSRWYQAMAYWIRPLSLYAIFLILFTTISQFRTVDLEQSITDTTGELLYTYTVTIDKTLNSLVQIGIGIFYYIGLYLLVNEFMQIRKYKIKYIRIFNLFDLSSIILGMIAFSLDYYIDETQISNETKDVLFTIVTLILWIEMLLWLRLFSVIAINIFIFGNILKKIIPFFTFMFILIIGFGNSIFFLLGDASRGNIDASLSTYILEDEDHVEYKLTGPIQDSPVDTIWNAILSMYYLSAINLNSYSDYLPLKLFAFVANVVIVLVLFNMIIALMNDIFKKAKNDGNLGLLMYRKVLIDDFERLDIPFNDLQLHDSPYICYLQDPNLMKKWMKKSQELRETKLYSWFKESVDKENITYDGVDITPWYELISSNENQDSISTPDHMTLWF</sequence>
<evidence type="ECO:0000313" key="8">
    <source>
        <dbReference type="EMBL" id="PKC02085.1"/>
    </source>
</evidence>
<dbReference type="InterPro" id="IPR005821">
    <property type="entry name" value="Ion_trans_dom"/>
</dbReference>
<gene>
    <name evidence="8" type="ORF">RhiirA5_425753</name>
</gene>
<dbReference type="Pfam" id="PF00520">
    <property type="entry name" value="Ion_trans"/>
    <property type="match status" value="1"/>
</dbReference>
<reference evidence="8 9" key="2">
    <citation type="submission" date="2017-09" db="EMBL/GenBank/DDBJ databases">
        <title>Extensive intraspecific genome diversity in a model arbuscular mycorrhizal fungus.</title>
        <authorList>
            <person name="Chen E.C."/>
            <person name="Morin E."/>
            <person name="Beaudet D."/>
            <person name="Noel J."/>
            <person name="Ndikumana S."/>
            <person name="Charron P."/>
            <person name="St-Onge C."/>
            <person name="Giorgi J."/>
            <person name="Grigoriev I.V."/>
            <person name="Roux C."/>
            <person name="Martin F.M."/>
            <person name="Corradi N."/>
        </authorList>
    </citation>
    <scope>NUCLEOTIDE SEQUENCE [LARGE SCALE GENOMIC DNA]</scope>
    <source>
        <strain evidence="8 9">A5</strain>
    </source>
</reference>
<evidence type="ECO:0000256" key="4">
    <source>
        <dbReference type="ARBA" id="ARBA00022989"/>
    </source>
</evidence>
<feature type="transmembrane region" description="Helical" evidence="6">
    <location>
        <begin position="1037"/>
        <end position="1067"/>
    </location>
</feature>
<feature type="transmembrane region" description="Helical" evidence="6">
    <location>
        <begin position="1161"/>
        <end position="1181"/>
    </location>
</feature>
<protein>
    <recommendedName>
        <fullName evidence="7">Ion transport domain-containing protein</fullName>
    </recommendedName>
</protein>
<dbReference type="Proteomes" id="UP000232722">
    <property type="component" value="Unassembled WGS sequence"/>
</dbReference>
<dbReference type="VEuPathDB" id="FungiDB:FUN_009646"/>
<feature type="transmembrane region" description="Helical" evidence="6">
    <location>
        <begin position="1003"/>
        <end position="1025"/>
    </location>
</feature>
<feature type="transmembrane region" description="Helical" evidence="6">
    <location>
        <begin position="970"/>
        <end position="991"/>
    </location>
</feature>